<dbReference type="AlphaFoldDB" id="A0A212TE75"/>
<dbReference type="EMBL" id="FYEZ01000001">
    <property type="protein sequence ID" value="SNC64332.1"/>
    <property type="molecule type" value="Genomic_DNA"/>
</dbReference>
<accession>A0A212TE75</accession>
<dbReference type="PANTHER" id="PTHR12149:SF8">
    <property type="entry name" value="PROTEIN-RIBULOSAMINE 3-KINASE"/>
    <property type="match status" value="1"/>
</dbReference>
<dbReference type="OrthoDB" id="5291879at2"/>
<dbReference type="Proteomes" id="UP000198122">
    <property type="component" value="Unassembled WGS sequence"/>
</dbReference>
<dbReference type="PANTHER" id="PTHR12149">
    <property type="entry name" value="FRUCTOSAMINE 3 KINASE-RELATED PROTEIN"/>
    <property type="match status" value="1"/>
</dbReference>
<dbReference type="InterPro" id="IPR011009">
    <property type="entry name" value="Kinase-like_dom_sf"/>
</dbReference>
<protein>
    <submittedName>
        <fullName evidence="3">Fructosamine-3-kinase</fullName>
    </submittedName>
</protein>
<dbReference type="Gene3D" id="1.20.1270.240">
    <property type="match status" value="1"/>
</dbReference>
<feature type="region of interest" description="Disordered" evidence="2">
    <location>
        <begin position="1"/>
        <end position="24"/>
    </location>
</feature>
<sequence>MSAPDTGTTGIEERGGRRVFVKDHPDPPPRLLEFEAVGLRALAAAGARVPQVLAVRGTELVTTVVGDEEAAGAAACATPSDAAGRAGGDGRDPGAFGRELAALHRTTNPAGSYGALDGHPAGWLGACPIDLTPRSTLADSLLGDRVLPLVRRAVDAGVLDPAAARLADRLDADHLGPAEPPTLVHGDLWAGNRMVDAAGRSWLIDPSAHHGHREEDLAMMQLFGGFTPAELAAYDETFPLAGGWRDRVGTFQLVPLLVHALLFGGGYGAQTLEALRRVA</sequence>
<feature type="compositionally biased region" description="Basic and acidic residues" evidence="2">
    <location>
        <begin position="11"/>
        <end position="24"/>
    </location>
</feature>
<dbReference type="PIRSF" id="PIRSF006221">
    <property type="entry name" value="Ketosamine-3-kinase"/>
    <property type="match status" value="1"/>
</dbReference>
<name>A0A212TE75_9MICO</name>
<evidence type="ECO:0000313" key="3">
    <source>
        <dbReference type="EMBL" id="SNC64332.1"/>
    </source>
</evidence>
<dbReference type="InterPro" id="IPR016477">
    <property type="entry name" value="Fructo-/Ketosamine-3-kinase"/>
</dbReference>
<feature type="compositionally biased region" description="Low complexity" evidence="2">
    <location>
        <begin position="1"/>
        <end position="10"/>
    </location>
</feature>
<proteinExistence type="inferred from homology"/>
<evidence type="ECO:0000313" key="4">
    <source>
        <dbReference type="Proteomes" id="UP000198122"/>
    </source>
</evidence>
<dbReference type="RefSeq" id="WP_088818347.1">
    <property type="nucleotide sequence ID" value="NZ_FYEZ01000001.1"/>
</dbReference>
<dbReference type="Gene3D" id="3.30.200.20">
    <property type="entry name" value="Phosphorylase Kinase, domain 1"/>
    <property type="match status" value="1"/>
</dbReference>
<gene>
    <name evidence="3" type="ORF">SAMN05445756_1090</name>
</gene>
<organism evidence="3 4">
    <name type="scientific">Kytococcus aerolatus</name>
    <dbReference type="NCBI Taxonomy" id="592308"/>
    <lineage>
        <taxon>Bacteria</taxon>
        <taxon>Bacillati</taxon>
        <taxon>Actinomycetota</taxon>
        <taxon>Actinomycetes</taxon>
        <taxon>Micrococcales</taxon>
        <taxon>Kytococcaceae</taxon>
        <taxon>Kytococcus</taxon>
    </lineage>
</organism>
<keyword evidence="1" id="KW-0808">Transferase</keyword>
<comment type="similarity">
    <text evidence="1">Belongs to the fructosamine kinase family.</text>
</comment>
<evidence type="ECO:0000256" key="2">
    <source>
        <dbReference type="SAM" id="MobiDB-lite"/>
    </source>
</evidence>
<reference evidence="3 4" key="1">
    <citation type="submission" date="2017-06" db="EMBL/GenBank/DDBJ databases">
        <authorList>
            <person name="Kim H.J."/>
            <person name="Triplett B.A."/>
        </authorList>
    </citation>
    <scope>NUCLEOTIDE SEQUENCE [LARGE SCALE GENOMIC DNA]</scope>
    <source>
        <strain evidence="3 4">DSM 22179</strain>
    </source>
</reference>
<keyword evidence="4" id="KW-1185">Reference proteome</keyword>
<dbReference type="GO" id="GO:0016301">
    <property type="term" value="F:kinase activity"/>
    <property type="evidence" value="ECO:0007669"/>
    <property type="project" value="UniProtKB-UniRule"/>
</dbReference>
<evidence type="ECO:0000256" key="1">
    <source>
        <dbReference type="PIRNR" id="PIRNR006221"/>
    </source>
</evidence>
<dbReference type="Pfam" id="PF03881">
    <property type="entry name" value="Fructosamin_kin"/>
    <property type="match status" value="1"/>
</dbReference>
<dbReference type="SUPFAM" id="SSF56112">
    <property type="entry name" value="Protein kinase-like (PK-like)"/>
    <property type="match status" value="1"/>
</dbReference>
<dbReference type="Gene3D" id="1.10.510.10">
    <property type="entry name" value="Transferase(Phosphotransferase) domain 1"/>
    <property type="match status" value="1"/>
</dbReference>
<keyword evidence="1 3" id="KW-0418">Kinase</keyword>